<evidence type="ECO:0000313" key="3">
    <source>
        <dbReference type="Proteomes" id="UP000694843"/>
    </source>
</evidence>
<feature type="compositionally biased region" description="Low complexity" evidence="1">
    <location>
        <begin position="209"/>
        <end position="219"/>
    </location>
</feature>
<evidence type="ECO:0000313" key="4">
    <source>
        <dbReference type="RefSeq" id="XP_018026660.2"/>
    </source>
</evidence>
<keyword evidence="2" id="KW-0472">Membrane</keyword>
<dbReference type="SUPFAM" id="SSF49265">
    <property type="entry name" value="Fibronectin type III"/>
    <property type="match status" value="1"/>
</dbReference>
<keyword evidence="2" id="KW-1133">Transmembrane helix</keyword>
<evidence type="ECO:0000256" key="1">
    <source>
        <dbReference type="SAM" id="MobiDB-lite"/>
    </source>
</evidence>
<keyword evidence="3" id="KW-1185">Reference proteome</keyword>
<dbReference type="AlphaFoldDB" id="A0A8B7PKY6"/>
<feature type="transmembrane region" description="Helical" evidence="2">
    <location>
        <begin position="266"/>
        <end position="288"/>
    </location>
</feature>
<dbReference type="InterPro" id="IPR036116">
    <property type="entry name" value="FN3_sf"/>
</dbReference>
<organism evidence="3 4">
    <name type="scientific">Hyalella azteca</name>
    <name type="common">Amphipod</name>
    <dbReference type="NCBI Taxonomy" id="294128"/>
    <lineage>
        <taxon>Eukaryota</taxon>
        <taxon>Metazoa</taxon>
        <taxon>Ecdysozoa</taxon>
        <taxon>Arthropoda</taxon>
        <taxon>Crustacea</taxon>
        <taxon>Multicrustacea</taxon>
        <taxon>Malacostraca</taxon>
        <taxon>Eumalacostraca</taxon>
        <taxon>Peracarida</taxon>
        <taxon>Amphipoda</taxon>
        <taxon>Senticaudata</taxon>
        <taxon>Talitrida</taxon>
        <taxon>Talitroidea</taxon>
        <taxon>Hyalellidae</taxon>
        <taxon>Hyalella</taxon>
    </lineage>
</organism>
<dbReference type="GeneID" id="108682063"/>
<accession>A0A8B7PKY6</accession>
<keyword evidence="2" id="KW-0812">Transmembrane</keyword>
<gene>
    <name evidence="4" type="primary">LOC108682063</name>
</gene>
<evidence type="ECO:0000256" key="2">
    <source>
        <dbReference type="SAM" id="Phobius"/>
    </source>
</evidence>
<dbReference type="OrthoDB" id="6413670at2759"/>
<reference evidence="4" key="1">
    <citation type="submission" date="2025-08" db="UniProtKB">
        <authorList>
            <consortium name="RefSeq"/>
        </authorList>
    </citation>
    <scope>IDENTIFICATION</scope>
    <source>
        <tissue evidence="4">Whole organism</tissue>
    </source>
</reference>
<feature type="region of interest" description="Disordered" evidence="1">
    <location>
        <begin position="165"/>
        <end position="237"/>
    </location>
</feature>
<name>A0A8B7PKY6_HYAAZ</name>
<dbReference type="RefSeq" id="XP_018026660.2">
    <property type="nucleotide sequence ID" value="XM_018171171.2"/>
</dbReference>
<feature type="transmembrane region" description="Helical" evidence="2">
    <location>
        <begin position="50"/>
        <end position="71"/>
    </location>
</feature>
<sequence>MRNKTHNSNMTYKQQENKQYNKMHMHHQNDFLYASLDDVKIMIPPSRRRISGSCLLTVALTLLLVVGSAVGRLTPGDGGGSSTSLEIVVSSETANGAQIEWVTPAKIRHKFSICWLHYGPLTEAVHVQTQVKPQESRIVLDHLSSFTTYYAFLSCKRGRTPYPSNTVHFTPHGEQASSGGLDTTGEDQTQAVTLKSPPEPRQEPLHVFSPLSSSLSARRPGGEGPQAPGSGSHPHQEDEGILVLMNERHMNFPRHDPHNSTPRTSLILGVVCGVVGFLIINVTVVMVVRQYSNRRARRRRLLELQLQQNGGYIYNLDELLNA</sequence>
<dbReference type="KEGG" id="hazt:108682063"/>
<protein>
    <submittedName>
        <fullName evidence="4">Uncharacterized protein LOC108682063</fullName>
    </submittedName>
</protein>
<proteinExistence type="predicted"/>
<dbReference type="Proteomes" id="UP000694843">
    <property type="component" value="Unplaced"/>
</dbReference>
<feature type="compositionally biased region" description="Polar residues" evidence="1">
    <location>
        <begin position="175"/>
        <end position="193"/>
    </location>
</feature>